<feature type="region of interest" description="Disordered" evidence="1">
    <location>
        <begin position="1191"/>
        <end position="1212"/>
    </location>
</feature>
<dbReference type="GO" id="GO:0005085">
    <property type="term" value="F:guanyl-nucleotide exchange factor activity"/>
    <property type="evidence" value="ECO:0007669"/>
    <property type="project" value="InterPro"/>
</dbReference>
<feature type="region of interest" description="Disordered" evidence="1">
    <location>
        <begin position="491"/>
        <end position="575"/>
    </location>
</feature>
<reference evidence="3" key="1">
    <citation type="submission" date="2011-07" db="EMBL/GenBank/DDBJ databases">
        <authorList>
            <consortium name="Caenorhabditis brenneri Sequencing and Analysis Consortium"/>
            <person name="Wilson R.K."/>
        </authorList>
    </citation>
    <scope>NUCLEOTIDE SEQUENCE [LARGE SCALE GENOMIC DNA]</scope>
    <source>
        <strain evidence="3">PB2801</strain>
    </source>
</reference>
<evidence type="ECO:0000313" key="2">
    <source>
        <dbReference type="EMBL" id="EGT39777.1"/>
    </source>
</evidence>
<keyword evidence="3" id="KW-1185">Reference proteome</keyword>
<proteinExistence type="predicted"/>
<dbReference type="eggNOG" id="ENOG502QPJP">
    <property type="taxonomic scope" value="Eukaryota"/>
</dbReference>
<name>G0MPM0_CAEBE</name>
<dbReference type="EMBL" id="GL379805">
    <property type="protein sequence ID" value="EGT39777.1"/>
    <property type="molecule type" value="Genomic_DNA"/>
</dbReference>
<evidence type="ECO:0000256" key="1">
    <source>
        <dbReference type="SAM" id="MobiDB-lite"/>
    </source>
</evidence>
<dbReference type="FunCoup" id="G0MPM0">
    <property type="interactions" value="1671"/>
</dbReference>
<dbReference type="STRING" id="135651.G0MPM0"/>
<organism evidence="3">
    <name type="scientific">Caenorhabditis brenneri</name>
    <name type="common">Nematode worm</name>
    <dbReference type="NCBI Taxonomy" id="135651"/>
    <lineage>
        <taxon>Eukaryota</taxon>
        <taxon>Metazoa</taxon>
        <taxon>Ecdysozoa</taxon>
        <taxon>Nematoda</taxon>
        <taxon>Chromadorea</taxon>
        <taxon>Rhabditida</taxon>
        <taxon>Rhabditina</taxon>
        <taxon>Rhabditomorpha</taxon>
        <taxon>Rhabditoidea</taxon>
        <taxon>Rhabditidae</taxon>
        <taxon>Peloderinae</taxon>
        <taxon>Caenorhabditis</taxon>
    </lineage>
</organism>
<dbReference type="PANTHER" id="PTHR12845">
    <property type="entry name" value="GUANINE NUCLEOTIDE EXCHANGE FACTOR"/>
    <property type="match status" value="1"/>
</dbReference>
<dbReference type="OrthoDB" id="5826275at2759"/>
<dbReference type="PANTHER" id="PTHR12845:SF5">
    <property type="entry name" value="EPHEXIN, ISOFORM D"/>
    <property type="match status" value="1"/>
</dbReference>
<gene>
    <name evidence="2" type="ORF">CAEBREN_30195</name>
</gene>
<accession>G0MPM0</accession>
<dbReference type="Proteomes" id="UP000008068">
    <property type="component" value="Unassembled WGS sequence"/>
</dbReference>
<evidence type="ECO:0000313" key="3">
    <source>
        <dbReference type="Proteomes" id="UP000008068"/>
    </source>
</evidence>
<feature type="region of interest" description="Disordered" evidence="1">
    <location>
        <begin position="643"/>
        <end position="666"/>
    </location>
</feature>
<feature type="region of interest" description="Disordered" evidence="1">
    <location>
        <begin position="1"/>
        <end position="71"/>
    </location>
</feature>
<dbReference type="InParanoid" id="G0MPM0"/>
<dbReference type="HOGENOM" id="CLU_237657_0_0_1"/>
<feature type="region of interest" description="Disordered" evidence="1">
    <location>
        <begin position="382"/>
        <end position="418"/>
    </location>
</feature>
<feature type="compositionally biased region" description="Basic and acidic residues" evidence="1">
    <location>
        <begin position="1195"/>
        <end position="1208"/>
    </location>
</feature>
<dbReference type="InterPro" id="IPR047271">
    <property type="entry name" value="Ephexin-like"/>
</dbReference>
<feature type="compositionally biased region" description="Basic and acidic residues" evidence="1">
    <location>
        <begin position="510"/>
        <end position="560"/>
    </location>
</feature>
<sequence>MNRIDNRGVPRNRVVHHEKEEEESRPTRKDLIEIRRKLYNLPTPSKQRRRHSEERRPKKKPGRKPETLQGKGLKTHDFECSYLPSDVESDYEGYLSESEDVTGQVPKLKRSQSSDSIFLDMNYKDFRFNRLSYLHKCCIHRPKHSTFKLKRRKMNQIVQKHALRFLTLQRSHLAFKEMLECYHGNLPRLADEVARTKNCIRNPHKHKKLNVPRVFTYGDADLVDVCSQLLKDTVAHAVAFEHASTDACNTMTREIQEFRVKRRRKIEALPKNPRKPLPSFDYLAMEFFFLKRISRHVMGDCILSLHNFTQRCSNFALAQPKYQLMYHMRMQFVQREEYEFEEFLKTQRKRKRHLDRSLKQVLIENRSYQAEVMKDHERRLARREHAERVQARAKLPPEEQARLDEEDRKNKEENEKEKARLKVIQKETKILQKKLIITRLKQEADAEKMQAAEEAKLRKRHRKRIKIMQVEAGLERHELLSEYQELEAVRQERSNKYQKERKKAERRRREREAEERRIREEEIEEAERRRWEREAEEQRIQEEEAEAERSRWEAEERRIQEEEEIEAENRRWEETVERRRTAEEYKKKRLEKVRALEAQERMAEAKRLESLREKENLKEAQEALINVMVRQRQKKLEKERRLKELREEGRRNKHEDRQEMRNKEIEEKRQKIQKAIKTQRALRLVAEFAKEVVRHIERNKQITLAMCYKDKEGVYNTARDAFKNLNCVEMIEKAVPQFVAALKVMGKWDEVCEYFINFSNPATIRLCVIPPGFKQFAKNIVSGFIYKSLEKKWFFMGNMETMFHNIEPDVKAAFVEKITEVCEPLVLNQSVDSSVSPSLLQNSLIHEVFQGSSESTTPQSVASHRKSVNSCKIQEYSDEDNLAGIVFSKPLQLPQPSFSHFWELIELWVHHNNDVIRKKSLEDQILADVTSHSTKPDKAIWVFPVLGVCYTLVFPNRKTRETTNFLRGGLKSSPDSMKCLKEILAQILLIGSYFEVAARPAENLAVAIEHNGFYPAARHLPDLIRLIFHLLTCFNSSGLMKPNIPFDDALSFVFEVIRDYSEDSLIEHYGAEINEFSKTVDEVILAIHAFNDTSQEPEKQHIIMVKWASRIQEHYGEKIQEITQKAFMKAKNNYQNHRVEQGEDDVRSNEPMIRSAGFDNDFDMEMIEAGQNENINTLNYSVFSSEISRKRRRQERCESNNKRPRIDSSEDTDFQTRLPDYYEPFIQQVFRTIEESFHNLSMSNQEVLKTHLYQKIDKTHLKESLYRFHIMVKKSHEEYKESSLRHDKYNWSQYERLRIDSNEGHARTAENNYLSLFDHIVVSQSEFQRLKWYVPRKKGYPIEPIDFFTNLKWHVDRDWFNRNTIDNSLVFSFRVYHHIWFMGALAPPSYSADSHETMPDGWCGGCTNGDVIIIKDCTCENHQNAENGNFCYTRTKVPVPDATQLTADRLLGRFVCEHGPSSCLVLDYSAPYDPNTETDQLYREWEPFASRYTNFKTSLKIENSTWGDIFRILSKHPNEHKIGIEEDDFFIKHAHRLVPRKSRQVARPGGSKRRTKSEEARIRPKDGDVRFATLSLSCIDLTELNSYVAKKWDYARRAIAPKKKSVQSKSDIPPSLDEKEVSSLDKLMSHTNNSSDSERFDLIAAMFECGYHVHKKDEHDRGESFRSISDSYQQYGLLHVLGEPIKPNGRSIPMAPIPMVAELHKEFRIYREAWINDVMSSIMKLRDILNEEKYEPFKKLTKCYVEIFRFNGHLFRMYLDTVGFQIFNSYAVYDAEKNRNVTFLRKGIEELKESVEGVLNAFFNERPLIRQLEDLCEIK</sequence>
<protein>
    <submittedName>
        <fullName evidence="2">Uncharacterized protein</fullName>
    </submittedName>
</protein>
<feature type="compositionally biased region" description="Basic residues" evidence="1">
    <location>
        <begin position="499"/>
        <end position="509"/>
    </location>
</feature>
<feature type="region of interest" description="Disordered" evidence="1">
    <location>
        <begin position="1540"/>
        <end position="1564"/>
    </location>
</feature>
<feature type="compositionally biased region" description="Basic residues" evidence="1">
    <location>
        <begin position="1540"/>
        <end position="1555"/>
    </location>
</feature>
<feature type="compositionally biased region" description="Basic and acidic residues" evidence="1">
    <location>
        <begin position="15"/>
        <end position="36"/>
    </location>
</feature>